<sequence>MKSILTFFLMLILGISTYAQNQNKKMSIMKVEKPILIINDTIIGSIDLLNKISSDKVVGLNIFKERKLGSTYLFIENEKNAGIIIADINHEFKLKSQKELNAFFGLDVENDIYVNGYLIENKNQNISSESIVGIELIKADNFRLEKPALNIKIE</sequence>
<gene>
    <name evidence="1" type="ORF">FCN74_01890</name>
</gene>
<dbReference type="Proteomes" id="UP000306552">
    <property type="component" value="Unassembled WGS sequence"/>
</dbReference>
<reference evidence="1 2" key="1">
    <citation type="submission" date="2019-04" db="EMBL/GenBank/DDBJ databases">
        <title>Psychroflexus halotolerans sp. nov., isolated from a marine solar saltern.</title>
        <authorList>
            <person name="Feng X."/>
        </authorList>
    </citation>
    <scope>NUCLEOTIDE SEQUENCE [LARGE SCALE GENOMIC DNA]</scope>
    <source>
        <strain evidence="1 2">WDS2C27</strain>
    </source>
</reference>
<protein>
    <submittedName>
        <fullName evidence="1">Uncharacterized protein</fullName>
    </submittedName>
</protein>
<dbReference type="RefSeq" id="WP_138930896.1">
    <property type="nucleotide sequence ID" value="NZ_SWMU01000001.1"/>
</dbReference>
<keyword evidence="2" id="KW-1185">Reference proteome</keyword>
<organism evidence="1 2">
    <name type="scientific">Mesohalobacter halotolerans</name>
    <dbReference type="NCBI Taxonomy" id="1883405"/>
    <lineage>
        <taxon>Bacteria</taxon>
        <taxon>Pseudomonadati</taxon>
        <taxon>Bacteroidota</taxon>
        <taxon>Flavobacteriia</taxon>
        <taxon>Flavobacteriales</taxon>
        <taxon>Flavobacteriaceae</taxon>
        <taxon>Mesohalobacter</taxon>
    </lineage>
</organism>
<evidence type="ECO:0000313" key="1">
    <source>
        <dbReference type="EMBL" id="TKS57193.1"/>
    </source>
</evidence>
<name>A0A4U5TSV2_9FLAO</name>
<dbReference type="OrthoDB" id="1262626at2"/>
<dbReference type="EMBL" id="SWMU01000001">
    <property type="protein sequence ID" value="TKS57193.1"/>
    <property type="molecule type" value="Genomic_DNA"/>
</dbReference>
<comment type="caution">
    <text evidence="1">The sequence shown here is derived from an EMBL/GenBank/DDBJ whole genome shotgun (WGS) entry which is preliminary data.</text>
</comment>
<dbReference type="AlphaFoldDB" id="A0A4U5TSV2"/>
<proteinExistence type="predicted"/>
<evidence type="ECO:0000313" key="2">
    <source>
        <dbReference type="Proteomes" id="UP000306552"/>
    </source>
</evidence>
<accession>A0A4U5TSV2</accession>